<proteinExistence type="predicted"/>
<evidence type="ECO:0000313" key="2">
    <source>
        <dbReference type="Proteomes" id="UP001186944"/>
    </source>
</evidence>
<sequence>MAAASLPDVDTNMEVRPDLDFRHVRSLTSVAISQYEERVQRYVVKLASMRRNLDCILMDVSEKRYVDFSTASAICTDIS</sequence>
<comment type="caution">
    <text evidence="1">The sequence shown here is derived from an EMBL/GenBank/DDBJ whole genome shotgun (WGS) entry which is preliminary data.</text>
</comment>
<dbReference type="AlphaFoldDB" id="A0AA89CCP8"/>
<organism evidence="1 2">
    <name type="scientific">Pinctada imbricata</name>
    <name type="common">Atlantic pearl-oyster</name>
    <name type="synonym">Pinctada martensii</name>
    <dbReference type="NCBI Taxonomy" id="66713"/>
    <lineage>
        <taxon>Eukaryota</taxon>
        <taxon>Metazoa</taxon>
        <taxon>Spiralia</taxon>
        <taxon>Lophotrochozoa</taxon>
        <taxon>Mollusca</taxon>
        <taxon>Bivalvia</taxon>
        <taxon>Autobranchia</taxon>
        <taxon>Pteriomorphia</taxon>
        <taxon>Pterioida</taxon>
        <taxon>Pterioidea</taxon>
        <taxon>Pteriidae</taxon>
        <taxon>Pinctada</taxon>
    </lineage>
</organism>
<dbReference type="Proteomes" id="UP001186944">
    <property type="component" value="Unassembled WGS sequence"/>
</dbReference>
<gene>
    <name evidence="1" type="ORF">FSP39_012097</name>
</gene>
<name>A0AA89CCP8_PINIB</name>
<dbReference type="EMBL" id="VSWD01000003">
    <property type="protein sequence ID" value="KAK3106073.1"/>
    <property type="molecule type" value="Genomic_DNA"/>
</dbReference>
<accession>A0AA89CCP8</accession>
<keyword evidence="2" id="KW-1185">Reference proteome</keyword>
<reference evidence="1" key="1">
    <citation type="submission" date="2019-08" db="EMBL/GenBank/DDBJ databases">
        <title>The improved chromosome-level genome for the pearl oyster Pinctada fucata martensii using PacBio sequencing and Hi-C.</title>
        <authorList>
            <person name="Zheng Z."/>
        </authorList>
    </citation>
    <scope>NUCLEOTIDE SEQUENCE</scope>
    <source>
        <strain evidence="1">ZZ-2019</strain>
        <tissue evidence="1">Adductor muscle</tissue>
    </source>
</reference>
<evidence type="ECO:0000313" key="1">
    <source>
        <dbReference type="EMBL" id="KAK3106073.1"/>
    </source>
</evidence>
<protein>
    <submittedName>
        <fullName evidence="1">Uncharacterized protein</fullName>
    </submittedName>
</protein>